<protein>
    <submittedName>
        <fullName evidence="3">TolC family protein</fullName>
    </submittedName>
</protein>
<dbReference type="Gene3D" id="1.20.1600.10">
    <property type="entry name" value="Outer membrane efflux proteins (OEP)"/>
    <property type="match status" value="1"/>
</dbReference>
<dbReference type="RefSeq" id="WP_304561365.1">
    <property type="nucleotide sequence ID" value="NZ_JAUQSZ010000007.1"/>
</dbReference>
<dbReference type="InterPro" id="IPR003423">
    <property type="entry name" value="OMP_efflux"/>
</dbReference>
<sequence length="445" mass="47098">MRRLVPLACLLTAGCQSYAPAPLDPRPAVLKVPDVRALSAAAATIERPYLKPVVIDLAGPLDGNAIATLAVLNNPDLKALRERAGVTDAQVFSAHLLPDPTLNLGVSKVLTGPDPLMDLIGALALDLNALRTRGVQVAQAKAAADQVRLDLAWSEWQTAGAARLQAVRVVALTRALALAEATRDSARSLLDRNLRAAGRGDVAGDPVQTARLAAADAENKLQTVRNDLNTATFELTRLLGLPPATALRLAPAPDPAGALDAATLFAVAQANRTDLRALEAGYASQEATVRKAIMDQFPTLGLTSTVNRDTAGNLIVGPAIDFTLPLWNRNRGGIAIERATRQALKAEYDARLFQTRAEIAAAVAGIGVARAQRDTVLRDLPAAERFATRSRNAADRGDLARSTADTAEQALRDKRILLAQAEQAIAEQGIALELLTGTLREGWTK</sequence>
<reference evidence="3" key="1">
    <citation type="submission" date="2023-07" db="EMBL/GenBank/DDBJ databases">
        <authorList>
            <person name="Kim M.K."/>
        </authorList>
    </citation>
    <scope>NUCLEOTIDE SEQUENCE</scope>
    <source>
        <strain evidence="3">CA1-15</strain>
    </source>
</reference>
<dbReference type="PROSITE" id="PS51257">
    <property type="entry name" value="PROKAR_LIPOPROTEIN"/>
    <property type="match status" value="1"/>
</dbReference>
<comment type="caution">
    <text evidence="3">The sequence shown here is derived from an EMBL/GenBank/DDBJ whole genome shotgun (WGS) entry which is preliminary data.</text>
</comment>
<organism evidence="3 4">
    <name type="scientific">Sphingomonas immobilis</name>
    <dbReference type="NCBI Taxonomy" id="3063997"/>
    <lineage>
        <taxon>Bacteria</taxon>
        <taxon>Pseudomonadati</taxon>
        <taxon>Pseudomonadota</taxon>
        <taxon>Alphaproteobacteria</taxon>
        <taxon>Sphingomonadales</taxon>
        <taxon>Sphingomonadaceae</taxon>
        <taxon>Sphingomonas</taxon>
    </lineage>
</organism>
<proteinExistence type="inferred from homology"/>
<dbReference type="SUPFAM" id="SSF56954">
    <property type="entry name" value="Outer membrane efflux proteins (OEP)"/>
    <property type="match status" value="1"/>
</dbReference>
<evidence type="ECO:0000313" key="4">
    <source>
        <dbReference type="Proteomes" id="UP001176468"/>
    </source>
</evidence>
<dbReference type="PANTHER" id="PTHR30203:SF24">
    <property type="entry name" value="BLR4935 PROTEIN"/>
    <property type="match status" value="1"/>
</dbReference>
<dbReference type="Proteomes" id="UP001176468">
    <property type="component" value="Unassembled WGS sequence"/>
</dbReference>
<evidence type="ECO:0000256" key="1">
    <source>
        <dbReference type="ARBA" id="ARBA00007613"/>
    </source>
</evidence>
<dbReference type="EMBL" id="JAUQSZ010000007">
    <property type="protein sequence ID" value="MDO7842904.1"/>
    <property type="molecule type" value="Genomic_DNA"/>
</dbReference>
<comment type="similarity">
    <text evidence="1">Belongs to the outer membrane factor (OMF) (TC 1.B.17) family.</text>
</comment>
<gene>
    <name evidence="3" type="ORF">Q5H94_11255</name>
</gene>
<evidence type="ECO:0000313" key="3">
    <source>
        <dbReference type="EMBL" id="MDO7842904.1"/>
    </source>
</evidence>
<accession>A0ABT8ZZ94</accession>
<keyword evidence="2" id="KW-0175">Coiled coil</keyword>
<dbReference type="PANTHER" id="PTHR30203">
    <property type="entry name" value="OUTER MEMBRANE CATION EFFLUX PROTEIN"/>
    <property type="match status" value="1"/>
</dbReference>
<name>A0ABT8ZZ94_9SPHN</name>
<keyword evidence="4" id="KW-1185">Reference proteome</keyword>
<evidence type="ECO:0000256" key="2">
    <source>
        <dbReference type="SAM" id="Coils"/>
    </source>
</evidence>
<feature type="coiled-coil region" evidence="2">
    <location>
        <begin position="207"/>
        <end position="234"/>
    </location>
</feature>
<dbReference type="InterPro" id="IPR010131">
    <property type="entry name" value="MdtP/NodT-like"/>
</dbReference>
<dbReference type="Pfam" id="PF02321">
    <property type="entry name" value="OEP"/>
    <property type="match status" value="1"/>
</dbReference>